<dbReference type="InterPro" id="IPR020846">
    <property type="entry name" value="MFS_dom"/>
</dbReference>
<comment type="caution">
    <text evidence="9">The sequence shown here is derived from an EMBL/GenBank/DDBJ whole genome shotgun (WGS) entry which is preliminary data.</text>
</comment>
<dbReference type="Pfam" id="PF07690">
    <property type="entry name" value="MFS_1"/>
    <property type="match status" value="1"/>
</dbReference>
<reference evidence="9 10" key="1">
    <citation type="journal article" date="2018" name="Environ. Microbiol.">
        <title>Novel energy conservation strategies and behaviour of Pelotomaculum schinkii driving syntrophic propionate catabolism.</title>
        <authorList>
            <person name="Hidalgo-Ahumada C.A.P."/>
            <person name="Nobu M.K."/>
            <person name="Narihiro T."/>
            <person name="Tamaki H."/>
            <person name="Liu W.T."/>
            <person name="Kamagata Y."/>
            <person name="Stams A.J.M."/>
            <person name="Imachi H."/>
            <person name="Sousa D.Z."/>
        </authorList>
    </citation>
    <scope>NUCLEOTIDE SEQUENCE [LARGE SCALE GENOMIC DNA]</scope>
    <source>
        <strain evidence="9 10">HH</strain>
    </source>
</reference>
<feature type="transmembrane region" description="Helical" evidence="7">
    <location>
        <begin position="103"/>
        <end position="120"/>
    </location>
</feature>
<sequence>MKKDRKRINTNLLLLLFGRMVSDTGTGIQMVIMPLYIIDAGGSAATVGLFSFLSLMPTLLAYPFAGVWGDRLNRKMIMAATDIASAIVILGLAFASYGGRMNLILLLAVQVIVALLYGFFDPATKGMLPRLVSEEELTRANAILASLRTLSGVLSPVIGAALYTGLGVAAVFLINGISFLISGSCSVLIRYQHTRREFKLQEKGFWTDLAEGARFILGNRAIRRFCTFFLVIYALIQPVFTVVLPLFFRSRLHYTDTWYGYLQMAILLGALLGSVLVGVVFGKEKKATTSLFIGCFLQIVTTTAFAILLFPRSLSLLGNDTVLYFVLLAAVLSFLGAALMFVNVPVQTFVQKATPNEYMSRVFSIVGMISKGGMPFGALIYGFALNKIEVHWTVLAADLLMVFISVIFLAPLLKARDNTARQ</sequence>
<feature type="transmembrane region" description="Helical" evidence="7">
    <location>
        <begin position="141"/>
        <end position="163"/>
    </location>
</feature>
<evidence type="ECO:0000256" key="2">
    <source>
        <dbReference type="ARBA" id="ARBA00022448"/>
    </source>
</evidence>
<gene>
    <name evidence="9" type="ORF">Psch_03609</name>
</gene>
<keyword evidence="5 7" id="KW-1133">Transmembrane helix</keyword>
<evidence type="ECO:0000256" key="5">
    <source>
        <dbReference type="ARBA" id="ARBA00022989"/>
    </source>
</evidence>
<feature type="transmembrane region" description="Helical" evidence="7">
    <location>
        <begin position="225"/>
        <end position="248"/>
    </location>
</feature>
<evidence type="ECO:0000313" key="9">
    <source>
        <dbReference type="EMBL" id="TEB04847.1"/>
    </source>
</evidence>
<dbReference type="CDD" id="cd06173">
    <property type="entry name" value="MFS_MefA_like"/>
    <property type="match status" value="1"/>
</dbReference>
<feature type="transmembrane region" description="Helical" evidence="7">
    <location>
        <begin position="289"/>
        <end position="310"/>
    </location>
</feature>
<evidence type="ECO:0000256" key="7">
    <source>
        <dbReference type="SAM" id="Phobius"/>
    </source>
</evidence>
<feature type="transmembrane region" description="Helical" evidence="7">
    <location>
        <begin position="44"/>
        <end position="65"/>
    </location>
</feature>
<dbReference type="InterPro" id="IPR036259">
    <property type="entry name" value="MFS_trans_sf"/>
</dbReference>
<dbReference type="PROSITE" id="PS50850">
    <property type="entry name" value="MFS"/>
    <property type="match status" value="1"/>
</dbReference>
<keyword evidence="10" id="KW-1185">Reference proteome</keyword>
<evidence type="ECO:0000259" key="8">
    <source>
        <dbReference type="PROSITE" id="PS50850"/>
    </source>
</evidence>
<dbReference type="GO" id="GO:0005886">
    <property type="term" value="C:plasma membrane"/>
    <property type="evidence" value="ECO:0007669"/>
    <property type="project" value="UniProtKB-SubCell"/>
</dbReference>
<keyword evidence="3" id="KW-1003">Cell membrane</keyword>
<feature type="transmembrane region" description="Helical" evidence="7">
    <location>
        <begin position="12"/>
        <end position="38"/>
    </location>
</feature>
<feature type="transmembrane region" description="Helical" evidence="7">
    <location>
        <begin position="77"/>
        <end position="97"/>
    </location>
</feature>
<accession>A0A4Y7R7U3</accession>
<proteinExistence type="predicted"/>
<feature type="transmembrane region" description="Helical" evidence="7">
    <location>
        <begin position="260"/>
        <end position="282"/>
    </location>
</feature>
<protein>
    <submittedName>
        <fullName evidence="9">Putative multidrug-efflux transporter</fullName>
    </submittedName>
</protein>
<dbReference type="PANTHER" id="PTHR23513">
    <property type="entry name" value="INTEGRAL MEMBRANE EFFLUX PROTEIN-RELATED"/>
    <property type="match status" value="1"/>
</dbReference>
<feature type="transmembrane region" description="Helical" evidence="7">
    <location>
        <begin position="169"/>
        <end position="189"/>
    </location>
</feature>
<dbReference type="EMBL" id="QFGA01000003">
    <property type="protein sequence ID" value="TEB04847.1"/>
    <property type="molecule type" value="Genomic_DNA"/>
</dbReference>
<evidence type="ECO:0000256" key="4">
    <source>
        <dbReference type="ARBA" id="ARBA00022692"/>
    </source>
</evidence>
<dbReference type="GO" id="GO:0022857">
    <property type="term" value="F:transmembrane transporter activity"/>
    <property type="evidence" value="ECO:0007669"/>
    <property type="project" value="InterPro"/>
</dbReference>
<evidence type="ECO:0000256" key="1">
    <source>
        <dbReference type="ARBA" id="ARBA00004651"/>
    </source>
</evidence>
<keyword evidence="4 7" id="KW-0812">Transmembrane</keyword>
<name>A0A4Y7R7U3_9FIRM</name>
<keyword evidence="2" id="KW-0813">Transport</keyword>
<dbReference type="Proteomes" id="UP000298324">
    <property type="component" value="Unassembled WGS sequence"/>
</dbReference>
<evidence type="ECO:0000256" key="6">
    <source>
        <dbReference type="ARBA" id="ARBA00023136"/>
    </source>
</evidence>
<feature type="transmembrane region" description="Helical" evidence="7">
    <location>
        <begin position="322"/>
        <end position="342"/>
    </location>
</feature>
<dbReference type="Gene3D" id="1.20.1250.20">
    <property type="entry name" value="MFS general substrate transporter like domains"/>
    <property type="match status" value="1"/>
</dbReference>
<evidence type="ECO:0000313" key="10">
    <source>
        <dbReference type="Proteomes" id="UP000298324"/>
    </source>
</evidence>
<feature type="transmembrane region" description="Helical" evidence="7">
    <location>
        <begin position="390"/>
        <end position="413"/>
    </location>
</feature>
<dbReference type="InterPro" id="IPR011701">
    <property type="entry name" value="MFS"/>
</dbReference>
<dbReference type="PANTHER" id="PTHR23513:SF6">
    <property type="entry name" value="MAJOR FACILITATOR SUPERFAMILY ASSOCIATED DOMAIN-CONTAINING PROTEIN"/>
    <property type="match status" value="1"/>
</dbReference>
<evidence type="ECO:0000256" key="3">
    <source>
        <dbReference type="ARBA" id="ARBA00022475"/>
    </source>
</evidence>
<keyword evidence="6 7" id="KW-0472">Membrane</keyword>
<organism evidence="9 10">
    <name type="scientific">Pelotomaculum schinkii</name>
    <dbReference type="NCBI Taxonomy" id="78350"/>
    <lineage>
        <taxon>Bacteria</taxon>
        <taxon>Bacillati</taxon>
        <taxon>Bacillota</taxon>
        <taxon>Clostridia</taxon>
        <taxon>Eubacteriales</taxon>
        <taxon>Desulfotomaculaceae</taxon>
        <taxon>Pelotomaculum</taxon>
    </lineage>
</organism>
<comment type="subcellular location">
    <subcellularLocation>
        <location evidence="1">Cell membrane</location>
        <topology evidence="1">Multi-pass membrane protein</topology>
    </subcellularLocation>
</comment>
<dbReference type="AlphaFoldDB" id="A0A4Y7R7U3"/>
<feature type="transmembrane region" description="Helical" evidence="7">
    <location>
        <begin position="362"/>
        <end position="384"/>
    </location>
</feature>
<dbReference type="SUPFAM" id="SSF103473">
    <property type="entry name" value="MFS general substrate transporter"/>
    <property type="match status" value="1"/>
</dbReference>
<feature type="domain" description="Major facilitator superfamily (MFS) profile" evidence="8">
    <location>
        <begin position="11"/>
        <end position="414"/>
    </location>
</feature>